<dbReference type="AlphaFoldDB" id="A0A939LXR6"/>
<evidence type="ECO:0000256" key="1">
    <source>
        <dbReference type="SAM" id="Phobius"/>
    </source>
</evidence>
<feature type="transmembrane region" description="Helical" evidence="1">
    <location>
        <begin position="96"/>
        <end position="121"/>
    </location>
</feature>
<feature type="transmembrane region" description="Helical" evidence="1">
    <location>
        <begin position="37"/>
        <end position="57"/>
    </location>
</feature>
<proteinExistence type="predicted"/>
<dbReference type="RefSeq" id="WP_208044836.1">
    <property type="nucleotide sequence ID" value="NZ_JAGDYL010000004.1"/>
</dbReference>
<sequence>MTGMLQWPVAYLLTCLVEIPIVVALGRGLGWHPRRAWEAAVAAWLLQCTHPLLWLAGSLDLPRLVLAELAVIAVESIALWWWAVRRAGAPRSRATPVNALIIAFIANASSVLVGVALSAILRWADLA</sequence>
<gene>
    <name evidence="2" type="ORF">J4H91_03325</name>
</gene>
<keyword evidence="1" id="KW-1133">Transmembrane helix</keyword>
<dbReference type="Proteomes" id="UP000664398">
    <property type="component" value="Unassembled WGS sequence"/>
</dbReference>
<reference evidence="2" key="1">
    <citation type="submission" date="2021-03" db="EMBL/GenBank/DDBJ databases">
        <title>Leucobacter chromiisoli sp. nov., isolated from chromium-containing soil of chemical plant.</title>
        <authorList>
            <person name="Xu Z."/>
        </authorList>
    </citation>
    <scope>NUCLEOTIDE SEQUENCE</scope>
    <source>
        <strain evidence="2">A2</strain>
    </source>
</reference>
<keyword evidence="1" id="KW-0812">Transmembrane</keyword>
<organism evidence="2 3">
    <name type="scientific">Leucobacter ruminantium</name>
    <dbReference type="NCBI Taxonomy" id="1289170"/>
    <lineage>
        <taxon>Bacteria</taxon>
        <taxon>Bacillati</taxon>
        <taxon>Actinomycetota</taxon>
        <taxon>Actinomycetes</taxon>
        <taxon>Micrococcales</taxon>
        <taxon>Microbacteriaceae</taxon>
        <taxon>Leucobacter</taxon>
    </lineage>
</organism>
<keyword evidence="1" id="KW-0472">Membrane</keyword>
<keyword evidence="3" id="KW-1185">Reference proteome</keyword>
<name>A0A939LXR6_9MICO</name>
<evidence type="ECO:0000313" key="2">
    <source>
        <dbReference type="EMBL" id="MBO1804347.1"/>
    </source>
</evidence>
<protein>
    <submittedName>
        <fullName evidence="2">Uncharacterized protein</fullName>
    </submittedName>
</protein>
<accession>A0A939LXR6</accession>
<evidence type="ECO:0000313" key="3">
    <source>
        <dbReference type="Proteomes" id="UP000664398"/>
    </source>
</evidence>
<feature type="transmembrane region" description="Helical" evidence="1">
    <location>
        <begin position="6"/>
        <end position="25"/>
    </location>
</feature>
<dbReference type="EMBL" id="JAGDYL010000004">
    <property type="protein sequence ID" value="MBO1804347.1"/>
    <property type="molecule type" value="Genomic_DNA"/>
</dbReference>
<comment type="caution">
    <text evidence="2">The sequence shown here is derived from an EMBL/GenBank/DDBJ whole genome shotgun (WGS) entry which is preliminary data.</text>
</comment>
<feature type="transmembrane region" description="Helical" evidence="1">
    <location>
        <begin position="63"/>
        <end position="84"/>
    </location>
</feature>